<gene>
    <name evidence="2" type="ORF">PR048_029228</name>
</gene>
<evidence type="ECO:0000256" key="1">
    <source>
        <dbReference type="SAM" id="MobiDB-lite"/>
    </source>
</evidence>
<evidence type="ECO:0000313" key="2">
    <source>
        <dbReference type="EMBL" id="KAJ8870212.1"/>
    </source>
</evidence>
<sequence length="216" mass="24249">MEQRRNARARETRDPRENPPASGIVRHDSDVQMLQPARSVQLIFSLYSPHALARMDLKPESNRRRVRSSSRRLEARRQQPAMTPQFKKENSLAYGNRERSESKHAYLKQLPGRVTHTVQLTYKKKVCDHVVGICVVGFGWVGEGRGHLLLAVCSAEHRPPPAAKPRSGSRLFDSAGGHRHSTPPSFSPCSALSLPHARITRCSILYFILTEAAAEI</sequence>
<organism evidence="2 3">
    <name type="scientific">Dryococelus australis</name>
    <dbReference type="NCBI Taxonomy" id="614101"/>
    <lineage>
        <taxon>Eukaryota</taxon>
        <taxon>Metazoa</taxon>
        <taxon>Ecdysozoa</taxon>
        <taxon>Arthropoda</taxon>
        <taxon>Hexapoda</taxon>
        <taxon>Insecta</taxon>
        <taxon>Pterygota</taxon>
        <taxon>Neoptera</taxon>
        <taxon>Polyneoptera</taxon>
        <taxon>Phasmatodea</taxon>
        <taxon>Verophasmatodea</taxon>
        <taxon>Anareolatae</taxon>
        <taxon>Phasmatidae</taxon>
        <taxon>Eurycanthinae</taxon>
        <taxon>Dryococelus</taxon>
    </lineage>
</organism>
<comment type="caution">
    <text evidence="2">The sequence shown here is derived from an EMBL/GenBank/DDBJ whole genome shotgun (WGS) entry which is preliminary data.</text>
</comment>
<proteinExistence type="predicted"/>
<feature type="region of interest" description="Disordered" evidence="1">
    <location>
        <begin position="59"/>
        <end position="84"/>
    </location>
</feature>
<dbReference type="Proteomes" id="UP001159363">
    <property type="component" value="Chromosome 12"/>
</dbReference>
<reference evidence="2 3" key="1">
    <citation type="submission" date="2023-02" db="EMBL/GenBank/DDBJ databases">
        <title>LHISI_Scaffold_Assembly.</title>
        <authorList>
            <person name="Stuart O.P."/>
            <person name="Cleave R."/>
            <person name="Magrath M.J.L."/>
            <person name="Mikheyev A.S."/>
        </authorList>
    </citation>
    <scope>NUCLEOTIDE SEQUENCE [LARGE SCALE GENOMIC DNA]</scope>
    <source>
        <strain evidence="2">Daus_M_001</strain>
        <tissue evidence="2">Leg muscle</tissue>
    </source>
</reference>
<dbReference type="EMBL" id="JARBHB010000013">
    <property type="protein sequence ID" value="KAJ8870212.1"/>
    <property type="molecule type" value="Genomic_DNA"/>
</dbReference>
<feature type="region of interest" description="Disordered" evidence="1">
    <location>
        <begin position="159"/>
        <end position="186"/>
    </location>
</feature>
<feature type="region of interest" description="Disordered" evidence="1">
    <location>
        <begin position="1"/>
        <end position="29"/>
    </location>
</feature>
<keyword evidence="3" id="KW-1185">Reference proteome</keyword>
<evidence type="ECO:0000313" key="3">
    <source>
        <dbReference type="Proteomes" id="UP001159363"/>
    </source>
</evidence>
<accession>A0ABQ9GDG2</accession>
<protein>
    <submittedName>
        <fullName evidence="2">Uncharacterized protein</fullName>
    </submittedName>
</protein>
<feature type="compositionally biased region" description="Basic and acidic residues" evidence="1">
    <location>
        <begin position="1"/>
        <end position="17"/>
    </location>
</feature>
<name>A0ABQ9GDG2_9NEOP</name>